<feature type="coiled-coil region" evidence="1">
    <location>
        <begin position="163"/>
        <end position="215"/>
    </location>
</feature>
<protein>
    <submittedName>
        <fullName evidence="3">Uncharacterized protein</fullName>
    </submittedName>
</protein>
<keyword evidence="1" id="KW-0175">Coiled coil</keyword>
<name>A0A813TUK2_9BILA</name>
<organism evidence="3 4">
    <name type="scientific">Brachionus calyciflorus</name>
    <dbReference type="NCBI Taxonomy" id="104777"/>
    <lineage>
        <taxon>Eukaryota</taxon>
        <taxon>Metazoa</taxon>
        <taxon>Spiralia</taxon>
        <taxon>Gnathifera</taxon>
        <taxon>Rotifera</taxon>
        <taxon>Eurotatoria</taxon>
        <taxon>Monogononta</taxon>
        <taxon>Pseudotrocha</taxon>
        <taxon>Ploima</taxon>
        <taxon>Brachionidae</taxon>
        <taxon>Brachionus</taxon>
    </lineage>
</organism>
<sequence>MDDYISDEEMYEDSDSESISLGNNDHNSNYSQRNQNRQIETLKQLRHCLNENKQLRQRLEIVESELENLLEYKSFLPLVDHSDKGILTEPYTQSPENVILPEPVYTETKSCQADFELPEPKIPTPPPPPPPVVIIKEKTAVIIPKNDSETQCDEDYWTDKEIIKNLTQELDILKQEKELEKENFNLKLNELTLNNRNLSNRLEDCQKSLEISNEKLSEYIKINLTLSNEVDEFKKYKEKFDLCLLENEELIRNLNTRQQDLELANNRIIELTKNLNESFELGEKQKLLIDEMEKKNKDVIERFMDECLKLEKENYELKQDKEMMEIELKKQSESLIMLQKEVDRYKSDLKNFNFKEFVSVKRELNQLKEEKERYFANIVTMPQANQLPPPNQQSSPLPPIKPIKKNVFNFFNN</sequence>
<feature type="compositionally biased region" description="Acidic residues" evidence="2">
    <location>
        <begin position="1"/>
        <end position="16"/>
    </location>
</feature>
<dbReference type="AlphaFoldDB" id="A0A813TUK2"/>
<dbReference type="Proteomes" id="UP000663879">
    <property type="component" value="Unassembled WGS sequence"/>
</dbReference>
<evidence type="ECO:0000313" key="4">
    <source>
        <dbReference type="Proteomes" id="UP000663879"/>
    </source>
</evidence>
<dbReference type="EMBL" id="CAJNOC010000892">
    <property type="protein sequence ID" value="CAF0814179.1"/>
    <property type="molecule type" value="Genomic_DNA"/>
</dbReference>
<feature type="region of interest" description="Disordered" evidence="2">
    <location>
        <begin position="1"/>
        <end position="33"/>
    </location>
</feature>
<evidence type="ECO:0000256" key="2">
    <source>
        <dbReference type="SAM" id="MobiDB-lite"/>
    </source>
</evidence>
<comment type="caution">
    <text evidence="3">The sequence shown here is derived from an EMBL/GenBank/DDBJ whole genome shotgun (WGS) entry which is preliminary data.</text>
</comment>
<feature type="coiled-coil region" evidence="1">
    <location>
        <begin position="247"/>
        <end position="274"/>
    </location>
</feature>
<accession>A0A813TUK2</accession>
<feature type="coiled-coil region" evidence="1">
    <location>
        <begin position="300"/>
        <end position="377"/>
    </location>
</feature>
<evidence type="ECO:0000256" key="1">
    <source>
        <dbReference type="SAM" id="Coils"/>
    </source>
</evidence>
<reference evidence="3" key="1">
    <citation type="submission" date="2021-02" db="EMBL/GenBank/DDBJ databases">
        <authorList>
            <person name="Nowell W R."/>
        </authorList>
    </citation>
    <scope>NUCLEOTIDE SEQUENCE</scope>
    <source>
        <strain evidence="3">Ploen Becks lab</strain>
    </source>
</reference>
<dbReference type="OrthoDB" id="10495279at2759"/>
<proteinExistence type="predicted"/>
<keyword evidence="4" id="KW-1185">Reference proteome</keyword>
<evidence type="ECO:0000313" key="3">
    <source>
        <dbReference type="EMBL" id="CAF0814179.1"/>
    </source>
</evidence>
<gene>
    <name evidence="3" type="ORF">OXX778_LOCUS7129</name>
</gene>